<dbReference type="GO" id="GO:0003677">
    <property type="term" value="F:DNA binding"/>
    <property type="evidence" value="ECO:0007669"/>
    <property type="project" value="UniProtKB-KW"/>
</dbReference>
<dbReference type="SUPFAM" id="SSF46955">
    <property type="entry name" value="Putative DNA-binding domain"/>
    <property type="match status" value="1"/>
</dbReference>
<dbReference type="PANTHER" id="PTHR30204:SF69">
    <property type="entry name" value="MERR-FAMILY TRANSCRIPTIONAL REGULATOR"/>
    <property type="match status" value="1"/>
</dbReference>
<comment type="caution">
    <text evidence="6">The sequence shown here is derived from an EMBL/GenBank/DDBJ whole genome shotgun (WGS) entry which is preliminary data.</text>
</comment>
<dbReference type="SMART" id="SM00422">
    <property type="entry name" value="HTH_MERR"/>
    <property type="match status" value="1"/>
</dbReference>
<dbReference type="Pfam" id="PF13411">
    <property type="entry name" value="MerR_1"/>
    <property type="match status" value="1"/>
</dbReference>
<reference evidence="6 7" key="1">
    <citation type="journal article" date="2019" name="Appl. Environ. Microbiol.">
        <title>Genetic determinants of hydroxycinnamic acid metabolism in heterofermentative lactobacilli.</title>
        <authorList>
            <person name="Gaur G."/>
            <person name="Oh J.H."/>
            <person name="Filannino P."/>
            <person name="Gobbetti M."/>
            <person name="van Pijkeren J.P."/>
            <person name="Ganzle M.G."/>
        </authorList>
    </citation>
    <scope>NUCLEOTIDE SEQUENCE [LARGE SCALE GENOMIC DNA]</scope>
    <source>
        <strain evidence="6 7">C5</strain>
    </source>
</reference>
<dbReference type="InterPro" id="IPR000551">
    <property type="entry name" value="MerR-type_HTH_dom"/>
</dbReference>
<dbReference type="PROSITE" id="PS50937">
    <property type="entry name" value="HTH_MERR_2"/>
    <property type="match status" value="1"/>
</dbReference>
<name>A0A6N9I4R6_9LACO</name>
<dbReference type="AlphaFoldDB" id="A0A6N9I4R6"/>
<gene>
    <name evidence="6" type="ORF">GB993_10085</name>
</gene>
<keyword evidence="1" id="KW-0678">Repressor</keyword>
<organism evidence="6 7">
    <name type="scientific">Furfurilactobacillus milii</name>
    <dbReference type="NCBI Taxonomy" id="2888272"/>
    <lineage>
        <taxon>Bacteria</taxon>
        <taxon>Bacillati</taxon>
        <taxon>Bacillota</taxon>
        <taxon>Bacilli</taxon>
        <taxon>Lactobacillales</taxon>
        <taxon>Lactobacillaceae</taxon>
        <taxon>Furfurilactobacillus</taxon>
    </lineage>
</organism>
<protein>
    <submittedName>
        <fullName evidence="6">MerR family transcriptional regulator</fullName>
    </submittedName>
</protein>
<evidence type="ECO:0000256" key="3">
    <source>
        <dbReference type="ARBA" id="ARBA00023125"/>
    </source>
</evidence>
<sequence length="145" mass="16392">MLALMTRKAKQMNIAQFAKLAGCTVETLRYYDRAALFQPLRRGNGYREYAQTDLDVVKMIINLRKADVDVKTIKQIMVLFKTPVTTACYEDTLSFIAGQKQSFKEKAELFTRLAKITNTLESQVMNGESLTTLQKTLKKVGEGNA</sequence>
<dbReference type="PRINTS" id="PR00040">
    <property type="entry name" value="HTHMERR"/>
</dbReference>
<accession>A0A6N9I4R6</accession>
<keyword evidence="2" id="KW-0805">Transcription regulation</keyword>
<dbReference type="InterPro" id="IPR047057">
    <property type="entry name" value="MerR_fam"/>
</dbReference>
<dbReference type="EMBL" id="WEZQ01000019">
    <property type="protein sequence ID" value="MYV17849.1"/>
    <property type="molecule type" value="Genomic_DNA"/>
</dbReference>
<evidence type="ECO:0000256" key="2">
    <source>
        <dbReference type="ARBA" id="ARBA00023015"/>
    </source>
</evidence>
<dbReference type="PANTHER" id="PTHR30204">
    <property type="entry name" value="REDOX-CYCLING DRUG-SENSING TRANSCRIPTIONAL ACTIVATOR SOXR"/>
    <property type="match status" value="1"/>
</dbReference>
<evidence type="ECO:0000313" key="6">
    <source>
        <dbReference type="EMBL" id="MYV17849.1"/>
    </source>
</evidence>
<evidence type="ECO:0000259" key="5">
    <source>
        <dbReference type="PROSITE" id="PS50937"/>
    </source>
</evidence>
<evidence type="ECO:0000313" key="7">
    <source>
        <dbReference type="Proteomes" id="UP000449209"/>
    </source>
</evidence>
<evidence type="ECO:0000256" key="4">
    <source>
        <dbReference type="ARBA" id="ARBA00023163"/>
    </source>
</evidence>
<feature type="domain" description="HTH merR-type" evidence="5">
    <location>
        <begin position="11"/>
        <end position="79"/>
    </location>
</feature>
<dbReference type="GO" id="GO:0003700">
    <property type="term" value="F:DNA-binding transcription factor activity"/>
    <property type="evidence" value="ECO:0007669"/>
    <property type="project" value="InterPro"/>
</dbReference>
<proteinExistence type="predicted"/>
<dbReference type="Proteomes" id="UP000449209">
    <property type="component" value="Unassembled WGS sequence"/>
</dbReference>
<dbReference type="InterPro" id="IPR009061">
    <property type="entry name" value="DNA-bd_dom_put_sf"/>
</dbReference>
<dbReference type="Gene3D" id="1.10.1660.10">
    <property type="match status" value="1"/>
</dbReference>
<evidence type="ECO:0000256" key="1">
    <source>
        <dbReference type="ARBA" id="ARBA00022491"/>
    </source>
</evidence>
<keyword evidence="4" id="KW-0804">Transcription</keyword>
<dbReference type="CDD" id="cd00592">
    <property type="entry name" value="HTH_MerR-like"/>
    <property type="match status" value="1"/>
</dbReference>
<keyword evidence="3" id="KW-0238">DNA-binding</keyword>